<gene>
    <name evidence="7" type="ORF">F2Y13_10590</name>
</gene>
<dbReference type="EMBL" id="VVXK01000015">
    <property type="protein sequence ID" value="KAA2368295.1"/>
    <property type="molecule type" value="Genomic_DNA"/>
</dbReference>
<dbReference type="Proteomes" id="UP000323567">
    <property type="component" value="Unassembled WGS sequence"/>
</dbReference>
<evidence type="ECO:0000313" key="7">
    <source>
        <dbReference type="EMBL" id="KAA2368295.1"/>
    </source>
</evidence>
<comment type="similarity">
    <text evidence="1 5">Belongs to the peptidase S8 family.</text>
</comment>
<sequence>MKKLLWLLLPALAAYGAWDLVREVRGAWTSDYFRTYSRAVGQTMSRAFDSLNLSGRGVRIGVLDAGFGGFRTDRWTRGLHVAAWRDFTGGDETAFIDDATDHGTRVCTNLGGRSGDTIRGLAWGAEYYLAKTDRAEVEPRAEERQLIRGIEWLLAHDVDVISSSLGYTTFDDFSGYTPAMLDGRTSTLSRYLDSLLTARPGLVFVQSAGNEGDKAWRNVSFPADVRQVITVGSCDSDGVSRSRSSGVGREDAGYVKPDFVAGASPLGTSFSTPVIAGLCACLLEYRPMERGELIGLLHASGTRAAAPGCELGYGIPQTDVLLRMLRTP</sequence>
<evidence type="ECO:0000256" key="1">
    <source>
        <dbReference type="ARBA" id="ARBA00011073"/>
    </source>
</evidence>
<feature type="active site" description="Charge relay system" evidence="5">
    <location>
        <position position="102"/>
    </location>
</feature>
<dbReference type="GO" id="GO:0004252">
    <property type="term" value="F:serine-type endopeptidase activity"/>
    <property type="evidence" value="ECO:0007669"/>
    <property type="project" value="UniProtKB-UniRule"/>
</dbReference>
<dbReference type="AlphaFoldDB" id="A0A5B3G3Z1"/>
<evidence type="ECO:0000256" key="3">
    <source>
        <dbReference type="ARBA" id="ARBA00022801"/>
    </source>
</evidence>
<dbReference type="SUPFAM" id="SSF52743">
    <property type="entry name" value="Subtilisin-like"/>
    <property type="match status" value="1"/>
</dbReference>
<proteinExistence type="inferred from homology"/>
<evidence type="ECO:0000259" key="6">
    <source>
        <dbReference type="Pfam" id="PF00082"/>
    </source>
</evidence>
<accession>A0A5B3G3Z1</accession>
<feature type="active site" description="Charge relay system" evidence="5">
    <location>
        <position position="269"/>
    </location>
</feature>
<dbReference type="PRINTS" id="PR00723">
    <property type="entry name" value="SUBTILISIN"/>
</dbReference>
<dbReference type="PROSITE" id="PS00138">
    <property type="entry name" value="SUBTILASE_SER"/>
    <property type="match status" value="1"/>
</dbReference>
<dbReference type="InterPro" id="IPR050131">
    <property type="entry name" value="Peptidase_S8_subtilisin-like"/>
</dbReference>
<evidence type="ECO:0000313" key="8">
    <source>
        <dbReference type="Proteomes" id="UP000323567"/>
    </source>
</evidence>
<dbReference type="InterPro" id="IPR000209">
    <property type="entry name" value="Peptidase_S8/S53_dom"/>
</dbReference>
<keyword evidence="2 5" id="KW-0645">Protease</keyword>
<dbReference type="PROSITE" id="PS51892">
    <property type="entry name" value="SUBTILASE"/>
    <property type="match status" value="1"/>
</dbReference>
<evidence type="ECO:0000256" key="5">
    <source>
        <dbReference type="PROSITE-ProRule" id="PRU01240"/>
    </source>
</evidence>
<keyword evidence="4 5" id="KW-0720">Serine protease</keyword>
<name>A0A5B3G3Z1_9BACT</name>
<dbReference type="GO" id="GO:0006508">
    <property type="term" value="P:proteolysis"/>
    <property type="evidence" value="ECO:0007669"/>
    <property type="project" value="UniProtKB-KW"/>
</dbReference>
<dbReference type="Gene3D" id="3.40.50.200">
    <property type="entry name" value="Peptidase S8/S53 domain"/>
    <property type="match status" value="1"/>
</dbReference>
<dbReference type="PANTHER" id="PTHR43806">
    <property type="entry name" value="PEPTIDASE S8"/>
    <property type="match status" value="1"/>
</dbReference>
<comment type="caution">
    <text evidence="7">The sequence shown here is derived from an EMBL/GenBank/DDBJ whole genome shotgun (WGS) entry which is preliminary data.</text>
</comment>
<feature type="active site" description="Charge relay system" evidence="5">
    <location>
        <position position="64"/>
    </location>
</feature>
<dbReference type="PANTHER" id="PTHR43806:SF67">
    <property type="entry name" value="EGF-LIKE DOMAIN-CONTAINING PROTEIN"/>
    <property type="match status" value="1"/>
</dbReference>
<protein>
    <submittedName>
        <fullName evidence="7">S8 family serine peptidase</fullName>
    </submittedName>
</protein>
<evidence type="ECO:0000256" key="4">
    <source>
        <dbReference type="ARBA" id="ARBA00022825"/>
    </source>
</evidence>
<dbReference type="InterPro" id="IPR036852">
    <property type="entry name" value="Peptidase_S8/S53_dom_sf"/>
</dbReference>
<dbReference type="RefSeq" id="WP_149887557.1">
    <property type="nucleotide sequence ID" value="NZ_CAUCYH010000010.1"/>
</dbReference>
<feature type="domain" description="Peptidase S8/S53" evidence="6">
    <location>
        <begin position="55"/>
        <end position="288"/>
    </location>
</feature>
<evidence type="ECO:0000256" key="2">
    <source>
        <dbReference type="ARBA" id="ARBA00022670"/>
    </source>
</evidence>
<dbReference type="InterPro" id="IPR023828">
    <property type="entry name" value="Peptidase_S8_Ser-AS"/>
</dbReference>
<dbReference type="InterPro" id="IPR015500">
    <property type="entry name" value="Peptidase_S8_subtilisin-rel"/>
</dbReference>
<dbReference type="Pfam" id="PF00082">
    <property type="entry name" value="Peptidase_S8"/>
    <property type="match status" value="1"/>
</dbReference>
<keyword evidence="3 5" id="KW-0378">Hydrolase</keyword>
<organism evidence="7 8">
    <name type="scientific">Alistipes shahii</name>
    <dbReference type="NCBI Taxonomy" id="328814"/>
    <lineage>
        <taxon>Bacteria</taxon>
        <taxon>Pseudomonadati</taxon>
        <taxon>Bacteroidota</taxon>
        <taxon>Bacteroidia</taxon>
        <taxon>Bacteroidales</taxon>
        <taxon>Rikenellaceae</taxon>
        <taxon>Alistipes</taxon>
    </lineage>
</organism>
<reference evidence="7 8" key="1">
    <citation type="journal article" date="2019" name="Nat. Med.">
        <title>A library of human gut bacterial isolates paired with longitudinal multiomics data enables mechanistic microbiome research.</title>
        <authorList>
            <person name="Poyet M."/>
            <person name="Groussin M."/>
            <person name="Gibbons S.M."/>
            <person name="Avila-Pacheco J."/>
            <person name="Jiang X."/>
            <person name="Kearney S.M."/>
            <person name="Perrotta A.R."/>
            <person name="Berdy B."/>
            <person name="Zhao S."/>
            <person name="Lieberman T.D."/>
            <person name="Swanson P.K."/>
            <person name="Smith M."/>
            <person name="Roesemann S."/>
            <person name="Alexander J.E."/>
            <person name="Rich S.A."/>
            <person name="Livny J."/>
            <person name="Vlamakis H."/>
            <person name="Clish C."/>
            <person name="Bullock K."/>
            <person name="Deik A."/>
            <person name="Scott J."/>
            <person name="Pierce K.A."/>
            <person name="Xavier R.J."/>
            <person name="Alm E.J."/>
        </authorList>
    </citation>
    <scope>NUCLEOTIDE SEQUENCE [LARGE SCALE GENOMIC DNA]</scope>
    <source>
        <strain evidence="7 8">BIOML-A2</strain>
    </source>
</reference>